<reference evidence="2" key="1">
    <citation type="journal article" date="2014" name="Genome Announc.">
        <title>Genome sequence and annotation of Acremonium chrysogenum, producer of the beta-lactam antibiotic cephalosporin C.</title>
        <authorList>
            <person name="Terfehr D."/>
            <person name="Dahlmann T.A."/>
            <person name="Specht T."/>
            <person name="Zadra I."/>
            <person name="Kuernsteiner H."/>
            <person name="Kueck U."/>
        </authorList>
    </citation>
    <scope>NUCLEOTIDE SEQUENCE [LARGE SCALE GENOMIC DNA]</scope>
    <source>
        <strain evidence="2">ATCC 11550 / CBS 779.69 / DSM 880 / IAM 14645 / JCM 23072 / IMI 49137</strain>
    </source>
</reference>
<comment type="caution">
    <text evidence="1">The sequence shown here is derived from an EMBL/GenBank/DDBJ whole genome shotgun (WGS) entry which is preliminary data.</text>
</comment>
<dbReference type="STRING" id="857340.A0A086T0N0"/>
<dbReference type="HOGENOM" id="CLU_019843_2_0_1"/>
<dbReference type="AlphaFoldDB" id="A0A086T0N0"/>
<dbReference type="EMBL" id="JPKY01000082">
    <property type="protein sequence ID" value="KFH42912.1"/>
    <property type="molecule type" value="Genomic_DNA"/>
</dbReference>
<dbReference type="Proteomes" id="UP000029964">
    <property type="component" value="Unassembled WGS sequence"/>
</dbReference>
<evidence type="ECO:0000313" key="1">
    <source>
        <dbReference type="EMBL" id="KFH42912.1"/>
    </source>
</evidence>
<proteinExistence type="predicted"/>
<name>A0A086T0N0_HAPC1</name>
<organism evidence="1 2">
    <name type="scientific">Hapsidospora chrysogenum (strain ATCC 11550 / CBS 779.69 / DSM 880 / IAM 14645 / JCM 23072 / IMI 49137)</name>
    <name type="common">Acremonium chrysogenum</name>
    <dbReference type="NCBI Taxonomy" id="857340"/>
    <lineage>
        <taxon>Eukaryota</taxon>
        <taxon>Fungi</taxon>
        <taxon>Dikarya</taxon>
        <taxon>Ascomycota</taxon>
        <taxon>Pezizomycotina</taxon>
        <taxon>Sordariomycetes</taxon>
        <taxon>Hypocreomycetidae</taxon>
        <taxon>Hypocreales</taxon>
        <taxon>Bionectriaceae</taxon>
        <taxon>Hapsidospora</taxon>
    </lineage>
</organism>
<sequence length="479" mass="52488">MAPLRSHNCTIRGPAPPDLHVARNGSLPGHQAPFPLGGLFADTPMSFLTPEKAVRALLHQLAPQLPVERIEPIPSAGVQQLYIIHLINKTPLLLALPPPPDVKPLRCERGSIAAEVALLKWLSNSISDKPGMGRYNGKAKWTTSGYQHQDTATLLQESGSVTPPPIDNYLKGFAPRLVQHSLPQSETNSPELILTDPPAGTTISTIQAPIGTEEQKSVDRQAGHLFRRISCHVSPTGNFGYAVDVLRRNSQMPVARFHHDSTTPPSDTGFPTWSQAFHLLLESVLRDLEDTWVQISYRTVRAHFERLRHLLDRVKRPSLVAIEGGEETNLLVSVPGGSSEIQDLRSRELGKGPNGAVPGGLGGSGGTKVTGLRDWSNCIFGDPLIALRFANRPSQEFLEGLNTPIGDSDPFDHAGVIEDRAHAPERLALYECYHSLCGIARQYRRPRDVEVDMELYWRKRLQDSLASLSTLGGEGDSPQ</sequence>
<dbReference type="OrthoDB" id="5210591at2759"/>
<evidence type="ECO:0008006" key="3">
    <source>
        <dbReference type="Google" id="ProtNLM"/>
    </source>
</evidence>
<protein>
    <recommendedName>
        <fullName evidence="3">Aminoglycoside phosphotransferase domain-containing protein</fullName>
    </recommendedName>
</protein>
<keyword evidence="2" id="KW-1185">Reference proteome</keyword>
<evidence type="ECO:0000313" key="2">
    <source>
        <dbReference type="Proteomes" id="UP000029964"/>
    </source>
</evidence>
<gene>
    <name evidence="1" type="ORF">ACRE_063640</name>
</gene>
<accession>A0A086T0N0</accession>